<dbReference type="Pfam" id="PF01155">
    <property type="entry name" value="HypA"/>
    <property type="match status" value="1"/>
</dbReference>
<comment type="caution">
    <text evidence="5">The sequence shown here is derived from an EMBL/GenBank/DDBJ whole genome shotgun (WGS) entry which is preliminary data.</text>
</comment>
<evidence type="ECO:0000256" key="2">
    <source>
        <dbReference type="ARBA" id="ARBA00022723"/>
    </source>
</evidence>
<dbReference type="PIRSF" id="PIRSF004761">
    <property type="entry name" value="Hydrgn_mat_HypA"/>
    <property type="match status" value="1"/>
</dbReference>
<comment type="function">
    <text evidence="4">Involved in the maturation of [NiFe] hydrogenases. Required for nickel insertion into the metal center of the hydrogenase.</text>
</comment>
<sequence>MHEMSLMSEIIKIVSEDARLHGFSKVDKIDVIVGDLSNVLRDALELAFFHFQKQGLGILDENTKLDIIREVAKAKCQTCLFEFTPDYRMALCPKCGLPNCLLVSGETFRVESYEGSDEL</sequence>
<evidence type="ECO:0000313" key="6">
    <source>
        <dbReference type="Proteomes" id="UP001165287"/>
    </source>
</evidence>
<feature type="binding site" evidence="4">
    <location>
        <position position="95"/>
    </location>
    <ligand>
        <name>Zn(2+)</name>
        <dbReference type="ChEBI" id="CHEBI:29105"/>
    </ligand>
</feature>
<evidence type="ECO:0000313" key="5">
    <source>
        <dbReference type="EMBL" id="MBZ5751273.1"/>
    </source>
</evidence>
<evidence type="ECO:0000256" key="3">
    <source>
        <dbReference type="ARBA" id="ARBA00022833"/>
    </source>
</evidence>
<proteinExistence type="inferred from homology"/>
<dbReference type="PANTHER" id="PTHR34535:SF3">
    <property type="entry name" value="HYDROGENASE MATURATION FACTOR HYPA"/>
    <property type="match status" value="1"/>
</dbReference>
<protein>
    <recommendedName>
        <fullName evidence="4">Hydrogenase maturation factor HypA</fullName>
    </recommendedName>
</protein>
<name>A0ABS7USL1_9BACI</name>
<keyword evidence="2 4" id="KW-0479">Metal-binding</keyword>
<evidence type="ECO:0000256" key="4">
    <source>
        <dbReference type="HAMAP-Rule" id="MF_00213"/>
    </source>
</evidence>
<dbReference type="Gene3D" id="3.30.2320.80">
    <property type="match status" value="1"/>
</dbReference>
<dbReference type="Proteomes" id="UP001165287">
    <property type="component" value="Unassembled WGS sequence"/>
</dbReference>
<feature type="binding site" evidence="4">
    <location>
        <position position="92"/>
    </location>
    <ligand>
        <name>Zn(2+)</name>
        <dbReference type="ChEBI" id="CHEBI:29105"/>
    </ligand>
</feature>
<comment type="similarity">
    <text evidence="4">Belongs to the HypA/HybF family.</text>
</comment>
<feature type="binding site" evidence="4">
    <location>
        <position position="76"/>
    </location>
    <ligand>
        <name>Zn(2+)</name>
        <dbReference type="ChEBI" id="CHEBI:29105"/>
    </ligand>
</feature>
<feature type="binding site" evidence="4">
    <location>
        <position position="79"/>
    </location>
    <ligand>
        <name>Zn(2+)</name>
        <dbReference type="ChEBI" id="CHEBI:29105"/>
    </ligand>
</feature>
<keyword evidence="3 4" id="KW-0862">Zinc</keyword>
<keyword evidence="1 4" id="KW-0533">Nickel</keyword>
<dbReference type="EMBL" id="JAIQUM010000029">
    <property type="protein sequence ID" value="MBZ5751273.1"/>
    <property type="molecule type" value="Genomic_DNA"/>
</dbReference>
<accession>A0ABS7USL1</accession>
<keyword evidence="6" id="KW-1185">Reference proteome</keyword>
<feature type="binding site" evidence="4">
    <location>
        <position position="2"/>
    </location>
    <ligand>
        <name>Ni(2+)</name>
        <dbReference type="ChEBI" id="CHEBI:49786"/>
    </ligand>
</feature>
<reference evidence="5" key="1">
    <citation type="submission" date="2024-05" db="EMBL/GenBank/DDBJ databases">
        <title>Metabacillus sp. nov., isolated from the rhizosphere soil of tomato plants.</title>
        <authorList>
            <person name="Ma R."/>
        </authorList>
    </citation>
    <scope>NUCLEOTIDE SEQUENCE</scope>
    <source>
        <strain evidence="5">DBTR6</strain>
    </source>
</reference>
<organism evidence="5 6">
    <name type="scientific">Metabacillus rhizolycopersici</name>
    <dbReference type="NCBI Taxonomy" id="2875709"/>
    <lineage>
        <taxon>Bacteria</taxon>
        <taxon>Bacillati</taxon>
        <taxon>Bacillota</taxon>
        <taxon>Bacilli</taxon>
        <taxon>Bacillales</taxon>
        <taxon>Bacillaceae</taxon>
        <taxon>Metabacillus</taxon>
    </lineage>
</organism>
<dbReference type="HAMAP" id="MF_00213">
    <property type="entry name" value="HypA_HybF"/>
    <property type="match status" value="1"/>
</dbReference>
<dbReference type="PANTHER" id="PTHR34535">
    <property type="entry name" value="HYDROGENASE MATURATION FACTOR HYPA"/>
    <property type="match status" value="1"/>
</dbReference>
<evidence type="ECO:0000256" key="1">
    <source>
        <dbReference type="ARBA" id="ARBA00022596"/>
    </source>
</evidence>
<dbReference type="InterPro" id="IPR000688">
    <property type="entry name" value="HypA/HybF"/>
</dbReference>
<gene>
    <name evidence="4" type="primary">hypA</name>
    <name evidence="5" type="ORF">K9V48_13705</name>
</gene>
<dbReference type="RefSeq" id="WP_224139538.1">
    <property type="nucleotide sequence ID" value="NZ_JAIQUM010000029.1"/>
</dbReference>